<dbReference type="Proteomes" id="UP001418796">
    <property type="component" value="Unassembled WGS sequence"/>
</dbReference>
<organism evidence="1 2">
    <name type="scientific">Alkalicoccobacillus gibsonii</name>
    <dbReference type="NCBI Taxonomy" id="79881"/>
    <lineage>
        <taxon>Bacteria</taxon>
        <taxon>Bacillati</taxon>
        <taxon>Bacillota</taxon>
        <taxon>Bacilli</taxon>
        <taxon>Bacillales</taxon>
        <taxon>Bacillaceae</taxon>
        <taxon>Alkalicoccobacillus</taxon>
    </lineage>
</organism>
<sequence length="170" mass="20057">MYHVILFPSPSVQDEANSFRKRFDSQYALIPPHIKLTDSFDWKEDQLQQLIQSLNQLAHDLSPVIVEIYKADSFRPLSHKIFFKVRKHETLDALYQQINQLIHPQKNDSQVFVPHITIAQDLPEAEHDDLIGQFQMNPYTHLEEVTEFHLVKQGKDDKWETVKTFYLKGE</sequence>
<reference evidence="1 2" key="1">
    <citation type="submission" date="2024-03" db="EMBL/GenBank/DDBJ databases">
        <title>Bacilli Hybrid Assemblies.</title>
        <authorList>
            <person name="Kovac J."/>
        </authorList>
    </citation>
    <scope>NUCLEOTIDE SEQUENCE [LARGE SCALE GENOMIC DNA]</scope>
    <source>
        <strain evidence="1 2">FSL R7-0666</strain>
    </source>
</reference>
<comment type="caution">
    <text evidence="1">The sequence shown here is derived from an EMBL/GenBank/DDBJ whole genome shotgun (WGS) entry which is preliminary data.</text>
</comment>
<dbReference type="PANTHER" id="PTHR40037:SF1">
    <property type="entry name" value="PHOSPHOESTERASE SAOUHSC_00951-RELATED"/>
    <property type="match status" value="1"/>
</dbReference>
<dbReference type="PANTHER" id="PTHR40037">
    <property type="entry name" value="PHOSPHOESTERASE YJCG-RELATED"/>
    <property type="match status" value="1"/>
</dbReference>
<dbReference type="SUPFAM" id="SSF55144">
    <property type="entry name" value="LigT-like"/>
    <property type="match status" value="1"/>
</dbReference>
<gene>
    <name evidence="1" type="ORF">MKY91_08430</name>
</gene>
<proteinExistence type="predicted"/>
<keyword evidence="1" id="KW-0436">Ligase</keyword>
<evidence type="ECO:0000313" key="2">
    <source>
        <dbReference type="Proteomes" id="UP001418796"/>
    </source>
</evidence>
<dbReference type="InterPro" id="IPR050580">
    <property type="entry name" value="2H_phosphoesterase_YjcG-like"/>
</dbReference>
<dbReference type="NCBIfam" id="NF010223">
    <property type="entry name" value="PRK13679.1"/>
    <property type="match status" value="1"/>
</dbReference>
<dbReference type="RefSeq" id="WP_343130138.1">
    <property type="nucleotide sequence ID" value="NZ_JBCITK010000001.1"/>
</dbReference>
<dbReference type="Pfam" id="PF13563">
    <property type="entry name" value="2_5_RNA_ligase2"/>
    <property type="match status" value="1"/>
</dbReference>
<dbReference type="Gene3D" id="3.90.1140.10">
    <property type="entry name" value="Cyclic phosphodiesterase"/>
    <property type="match status" value="1"/>
</dbReference>
<name>A0ABU9VH02_9BACI</name>
<accession>A0ABU9VH02</accession>
<dbReference type="GO" id="GO:0016874">
    <property type="term" value="F:ligase activity"/>
    <property type="evidence" value="ECO:0007669"/>
    <property type="project" value="UniProtKB-KW"/>
</dbReference>
<dbReference type="InterPro" id="IPR009097">
    <property type="entry name" value="Cyclic_Pdiesterase"/>
</dbReference>
<dbReference type="EMBL" id="JBCITK010000001">
    <property type="protein sequence ID" value="MEN0643167.1"/>
    <property type="molecule type" value="Genomic_DNA"/>
</dbReference>
<protein>
    <submittedName>
        <fullName evidence="1">2'-5' RNA ligase family protein</fullName>
    </submittedName>
</protein>
<evidence type="ECO:0000313" key="1">
    <source>
        <dbReference type="EMBL" id="MEN0643167.1"/>
    </source>
</evidence>
<keyword evidence="2" id="KW-1185">Reference proteome</keyword>